<feature type="region of interest" description="Disordered" evidence="2">
    <location>
        <begin position="300"/>
        <end position="319"/>
    </location>
</feature>
<sequence length="319" mass="36670">MGYETCEHPNVHRSAVKRLRNALNKELFGQHLAINITVTALKAHIEDPDPSKALVISLHGWAGSGKTFTSQHLMNAMYKSGMNSSFVRFFMSSYHFPDAEKVQEYQELIRKNVERVVRACPRALFIFDEVDKMPPGVLDALVPYIHHPGQLLDGYNYKHSIFVFLSNTGANDLTKITRKAWEEGRNREDLIFTDFEQVLSNEAFNSKDGGLYKSRIIDKVLVDFFIPFLPLERRHVIACIKVEARRHGMDPSIIDEEAENVANLMTYWPADLKLYSTTGCKKVDSYVKYRMAQLNLDRESDGFDDEDMEEDDEYSKTDL</sequence>
<proteinExistence type="inferred from homology"/>
<comment type="similarity">
    <text evidence="1">Belongs to the ClpA/ClpB family. Torsin subfamily.</text>
</comment>
<dbReference type="Pfam" id="PF21376">
    <property type="entry name" value="TOR1A_C"/>
    <property type="match status" value="1"/>
</dbReference>
<evidence type="ECO:0000259" key="3">
    <source>
        <dbReference type="Pfam" id="PF21376"/>
    </source>
</evidence>
<dbReference type="Gene3D" id="3.40.50.300">
    <property type="entry name" value="P-loop containing nucleotide triphosphate hydrolases"/>
    <property type="match status" value="1"/>
</dbReference>
<dbReference type="Pfam" id="PF06309">
    <property type="entry name" value="Torsin"/>
    <property type="match status" value="1"/>
</dbReference>
<dbReference type="InterPro" id="IPR049337">
    <property type="entry name" value="TOR1A_C"/>
</dbReference>
<dbReference type="PANTHER" id="PTHR10760">
    <property type="entry name" value="TORSIN"/>
    <property type="match status" value="1"/>
</dbReference>
<keyword evidence="5" id="KW-1185">Reference proteome</keyword>
<dbReference type="SUPFAM" id="SSF52540">
    <property type="entry name" value="P-loop containing nucleoside triphosphate hydrolases"/>
    <property type="match status" value="1"/>
</dbReference>
<evidence type="ECO:0000313" key="4">
    <source>
        <dbReference type="EMBL" id="CAL8143743.1"/>
    </source>
</evidence>
<dbReference type="PANTHER" id="PTHR10760:SF2">
    <property type="entry name" value="LD13476P-RELATED"/>
    <property type="match status" value="1"/>
</dbReference>
<evidence type="ECO:0000313" key="5">
    <source>
        <dbReference type="Proteomes" id="UP001642540"/>
    </source>
</evidence>
<reference evidence="4 5" key="1">
    <citation type="submission" date="2024-08" db="EMBL/GenBank/DDBJ databases">
        <authorList>
            <person name="Cucini C."/>
            <person name="Frati F."/>
        </authorList>
    </citation>
    <scope>NUCLEOTIDE SEQUENCE [LARGE SCALE GENOMIC DNA]</scope>
</reference>
<comment type="caution">
    <text evidence="4">The sequence shown here is derived from an EMBL/GenBank/DDBJ whole genome shotgun (WGS) entry which is preliminary data.</text>
</comment>
<organism evidence="4 5">
    <name type="scientific">Orchesella dallaii</name>
    <dbReference type="NCBI Taxonomy" id="48710"/>
    <lineage>
        <taxon>Eukaryota</taxon>
        <taxon>Metazoa</taxon>
        <taxon>Ecdysozoa</taxon>
        <taxon>Arthropoda</taxon>
        <taxon>Hexapoda</taxon>
        <taxon>Collembola</taxon>
        <taxon>Entomobryomorpha</taxon>
        <taxon>Entomobryoidea</taxon>
        <taxon>Orchesellidae</taxon>
        <taxon>Orchesellinae</taxon>
        <taxon>Orchesella</taxon>
    </lineage>
</organism>
<dbReference type="EMBL" id="CAXLJM020000160">
    <property type="protein sequence ID" value="CAL8143743.1"/>
    <property type="molecule type" value="Genomic_DNA"/>
</dbReference>
<accession>A0ABP1S697</accession>
<evidence type="ECO:0000256" key="2">
    <source>
        <dbReference type="SAM" id="MobiDB-lite"/>
    </source>
</evidence>
<feature type="compositionally biased region" description="Acidic residues" evidence="2">
    <location>
        <begin position="302"/>
        <end position="313"/>
    </location>
</feature>
<dbReference type="InterPro" id="IPR010448">
    <property type="entry name" value="Torsin"/>
</dbReference>
<protein>
    <recommendedName>
        <fullName evidence="3">Torsin-1A C-terminal domain-containing protein</fullName>
    </recommendedName>
</protein>
<feature type="domain" description="Torsin-1A C-terminal" evidence="3">
    <location>
        <begin position="231"/>
        <end position="289"/>
    </location>
</feature>
<name>A0ABP1S697_9HEXA</name>
<dbReference type="Proteomes" id="UP001642540">
    <property type="component" value="Unassembled WGS sequence"/>
</dbReference>
<evidence type="ECO:0000256" key="1">
    <source>
        <dbReference type="ARBA" id="ARBA00006235"/>
    </source>
</evidence>
<dbReference type="InterPro" id="IPR027417">
    <property type="entry name" value="P-loop_NTPase"/>
</dbReference>
<gene>
    <name evidence="4" type="ORF">ODALV1_LOCUS29860</name>
</gene>